<gene>
    <name evidence="5" type="ORF">A2W14_06140</name>
</gene>
<dbReference type="PANTHER" id="PTHR42918:SF6">
    <property type="entry name" value="ELONGATION FACTOR P--(R)-BETA-LYSINE LIGASE"/>
    <property type="match status" value="1"/>
</dbReference>
<sequence length="350" mass="40770">MPTWRELKNNSQLWDVFYLRQQIISAIREFFDRKNILEVFTPILQPAVIPESYHEVFSTTLIDRKLKKNTRYLIPSPEVSIKKLLAAGLTNCFEITRCFRNRESGSNFHNPEFTSLEWYRTAATYFDIMKDCEELILFINEKINKNNKTLIYQNYTVDLTLPWEKISVAQAFKTYSNISLAEITDVKNKNNPFPTKKIAEIARKKGYRIFKNNTWEEFFNQIYLNEIEPHLGVNGKPTIIYDYPAPLAALGKLKKNDSRIVERFEIYLGRIELADACTELTNYSEQKRRFKASENEIVNSTKNQIVVDFDFLEALKSGLPDCAGIAMGIDRLIMLFADKKSISDTLLTFE</sequence>
<dbReference type="GO" id="GO:0000049">
    <property type="term" value="F:tRNA binding"/>
    <property type="evidence" value="ECO:0007669"/>
    <property type="project" value="TreeGrafter"/>
</dbReference>
<dbReference type="InterPro" id="IPR004525">
    <property type="entry name" value="EpmA"/>
</dbReference>
<dbReference type="NCBIfam" id="NF006828">
    <property type="entry name" value="PRK09350.1"/>
    <property type="match status" value="1"/>
</dbReference>
<feature type="domain" description="Aminoacyl-transfer RNA synthetases class-II family profile" evidence="4">
    <location>
        <begin position="17"/>
        <end position="350"/>
    </location>
</feature>
<dbReference type="GO" id="GO:0004824">
    <property type="term" value="F:lysine-tRNA ligase activity"/>
    <property type="evidence" value="ECO:0007669"/>
    <property type="project" value="InterPro"/>
</dbReference>
<proteinExistence type="predicted"/>
<evidence type="ECO:0000256" key="3">
    <source>
        <dbReference type="ARBA" id="ARBA00022840"/>
    </source>
</evidence>
<comment type="caution">
    <text evidence="5">The sequence shown here is derived from an EMBL/GenBank/DDBJ whole genome shotgun (WGS) entry which is preliminary data.</text>
</comment>
<dbReference type="Pfam" id="PF00152">
    <property type="entry name" value="tRNA-synt_2"/>
    <property type="match status" value="1"/>
</dbReference>
<dbReference type="PROSITE" id="PS50862">
    <property type="entry name" value="AA_TRNA_LIGASE_II"/>
    <property type="match status" value="1"/>
</dbReference>
<dbReference type="Gene3D" id="3.30.930.10">
    <property type="entry name" value="Bira Bifunctional Protein, Domain 2"/>
    <property type="match status" value="1"/>
</dbReference>
<dbReference type="STRING" id="1798371.A2W14_06140"/>
<dbReference type="InterPro" id="IPR045864">
    <property type="entry name" value="aa-tRNA-synth_II/BPL/LPL"/>
</dbReference>
<protein>
    <submittedName>
        <fullName evidence="5">EF-P lysine aminoacylase GenX</fullName>
    </submittedName>
</protein>
<dbReference type="NCBIfam" id="TIGR00462">
    <property type="entry name" value="genX"/>
    <property type="match status" value="1"/>
</dbReference>
<evidence type="ECO:0000256" key="2">
    <source>
        <dbReference type="ARBA" id="ARBA00022741"/>
    </source>
</evidence>
<keyword evidence="2" id="KW-0547">Nucleotide-binding</keyword>
<name>A0A1F5YRK1_9BACT</name>
<dbReference type="AlphaFoldDB" id="A0A1F5YRK1"/>
<dbReference type="InterPro" id="IPR004364">
    <property type="entry name" value="Aa-tRNA-synt_II"/>
</dbReference>
<dbReference type="PANTHER" id="PTHR42918">
    <property type="entry name" value="LYSYL-TRNA SYNTHETASE"/>
    <property type="match status" value="1"/>
</dbReference>
<evidence type="ECO:0000259" key="4">
    <source>
        <dbReference type="PROSITE" id="PS50862"/>
    </source>
</evidence>
<reference evidence="5 6" key="1">
    <citation type="journal article" date="2016" name="Nat. Commun.">
        <title>Thousands of microbial genomes shed light on interconnected biogeochemical processes in an aquifer system.</title>
        <authorList>
            <person name="Anantharaman K."/>
            <person name="Brown C.T."/>
            <person name="Hug L.A."/>
            <person name="Sharon I."/>
            <person name="Castelle C.J."/>
            <person name="Probst A.J."/>
            <person name="Thomas B.C."/>
            <person name="Singh A."/>
            <person name="Wilkins M.J."/>
            <person name="Karaoz U."/>
            <person name="Brodie E.L."/>
            <person name="Williams K.H."/>
            <person name="Hubbard S.S."/>
            <person name="Banfield J.F."/>
        </authorList>
    </citation>
    <scope>NUCLEOTIDE SEQUENCE [LARGE SCALE GENOMIC DNA]</scope>
</reference>
<evidence type="ECO:0000313" key="5">
    <source>
        <dbReference type="EMBL" id="OGG02607.1"/>
    </source>
</evidence>
<dbReference type="GO" id="GO:0006430">
    <property type="term" value="P:lysyl-tRNA aminoacylation"/>
    <property type="evidence" value="ECO:0007669"/>
    <property type="project" value="InterPro"/>
</dbReference>
<dbReference type="Proteomes" id="UP000176665">
    <property type="component" value="Unassembled WGS sequence"/>
</dbReference>
<accession>A0A1F5YRK1</accession>
<keyword evidence="3" id="KW-0067">ATP-binding</keyword>
<organism evidence="5 6">
    <name type="scientific">Candidatus Gottesmanbacteria bacterium RBG_16_37_8</name>
    <dbReference type="NCBI Taxonomy" id="1798371"/>
    <lineage>
        <taxon>Bacteria</taxon>
        <taxon>Candidatus Gottesmaniibacteriota</taxon>
    </lineage>
</organism>
<evidence type="ECO:0000256" key="1">
    <source>
        <dbReference type="ARBA" id="ARBA00022598"/>
    </source>
</evidence>
<dbReference type="SUPFAM" id="SSF55681">
    <property type="entry name" value="Class II aaRS and biotin synthetases"/>
    <property type="match status" value="1"/>
</dbReference>
<dbReference type="GO" id="GO:0005524">
    <property type="term" value="F:ATP binding"/>
    <property type="evidence" value="ECO:0007669"/>
    <property type="project" value="UniProtKB-KW"/>
</dbReference>
<keyword evidence="1" id="KW-0436">Ligase</keyword>
<dbReference type="PRINTS" id="PR00982">
    <property type="entry name" value="TRNASYNTHLYS"/>
</dbReference>
<dbReference type="InterPro" id="IPR018149">
    <property type="entry name" value="Lys-tRNA-synth_II_C"/>
</dbReference>
<dbReference type="EMBL" id="MFJA01000061">
    <property type="protein sequence ID" value="OGG02607.1"/>
    <property type="molecule type" value="Genomic_DNA"/>
</dbReference>
<evidence type="ECO:0000313" key="6">
    <source>
        <dbReference type="Proteomes" id="UP000176665"/>
    </source>
</evidence>
<dbReference type="InterPro" id="IPR006195">
    <property type="entry name" value="aa-tRNA-synth_II"/>
</dbReference>
<dbReference type="GO" id="GO:0005829">
    <property type="term" value="C:cytosol"/>
    <property type="evidence" value="ECO:0007669"/>
    <property type="project" value="TreeGrafter"/>
</dbReference>